<accession>A0ABR0P539</accession>
<protein>
    <submittedName>
        <fullName evidence="2">Uncharacterized protein</fullName>
    </submittedName>
</protein>
<keyword evidence="3" id="KW-1185">Reference proteome</keyword>
<dbReference type="EMBL" id="JARKNE010000008">
    <property type="protein sequence ID" value="KAK5813448.1"/>
    <property type="molecule type" value="Genomic_DNA"/>
</dbReference>
<reference evidence="2 3" key="1">
    <citation type="submission" date="2023-03" db="EMBL/GenBank/DDBJ databases">
        <title>WGS of Gossypium arboreum.</title>
        <authorList>
            <person name="Yu D."/>
        </authorList>
    </citation>
    <scope>NUCLEOTIDE SEQUENCE [LARGE SCALE GENOMIC DNA]</scope>
    <source>
        <tissue evidence="2">Leaf</tissue>
    </source>
</reference>
<comment type="caution">
    <text evidence="2">The sequence shown here is derived from an EMBL/GenBank/DDBJ whole genome shotgun (WGS) entry which is preliminary data.</text>
</comment>
<evidence type="ECO:0000313" key="2">
    <source>
        <dbReference type="EMBL" id="KAK5813448.1"/>
    </source>
</evidence>
<organism evidence="2 3">
    <name type="scientific">Gossypium arboreum</name>
    <name type="common">Tree cotton</name>
    <name type="synonym">Gossypium nanking</name>
    <dbReference type="NCBI Taxonomy" id="29729"/>
    <lineage>
        <taxon>Eukaryota</taxon>
        <taxon>Viridiplantae</taxon>
        <taxon>Streptophyta</taxon>
        <taxon>Embryophyta</taxon>
        <taxon>Tracheophyta</taxon>
        <taxon>Spermatophyta</taxon>
        <taxon>Magnoliopsida</taxon>
        <taxon>eudicotyledons</taxon>
        <taxon>Gunneridae</taxon>
        <taxon>Pentapetalae</taxon>
        <taxon>rosids</taxon>
        <taxon>malvids</taxon>
        <taxon>Malvales</taxon>
        <taxon>Malvaceae</taxon>
        <taxon>Malvoideae</taxon>
        <taxon>Gossypium</taxon>
    </lineage>
</organism>
<proteinExistence type="predicted"/>
<name>A0ABR0P539_GOSAR</name>
<sequence length="54" mass="6179">MTEMKSSKLIEELRAARVAPKQNPQELEDESAHSTRRQQSGSRSVTDYKNDSAW</sequence>
<feature type="region of interest" description="Disordered" evidence="1">
    <location>
        <begin position="1"/>
        <end position="54"/>
    </location>
</feature>
<dbReference type="Proteomes" id="UP001358586">
    <property type="component" value="Chromosome 8"/>
</dbReference>
<gene>
    <name evidence="2" type="ORF">PVK06_028898</name>
</gene>
<evidence type="ECO:0000313" key="3">
    <source>
        <dbReference type="Proteomes" id="UP001358586"/>
    </source>
</evidence>
<evidence type="ECO:0000256" key="1">
    <source>
        <dbReference type="SAM" id="MobiDB-lite"/>
    </source>
</evidence>
<feature type="compositionally biased region" description="Basic and acidic residues" evidence="1">
    <location>
        <begin position="1"/>
        <end position="15"/>
    </location>
</feature>